<reference evidence="2 3" key="1">
    <citation type="submission" date="2018-01" db="EMBL/GenBank/DDBJ databases">
        <title>Metagenomic assembled genomes from two thermal pools in the Uzon Caldera, Kamchatka, Russia.</title>
        <authorList>
            <person name="Wilkins L."/>
            <person name="Ettinger C."/>
        </authorList>
    </citation>
    <scope>NUCLEOTIDE SEQUENCE [LARGE SCALE GENOMIC DNA]</scope>
    <source>
        <strain evidence="2">ARK-04</strain>
    </source>
</reference>
<dbReference type="EMBL" id="PNJD01000201">
    <property type="protein sequence ID" value="PMP97315.1"/>
    <property type="molecule type" value="Genomic_DNA"/>
</dbReference>
<dbReference type="Proteomes" id="UP000235619">
    <property type="component" value="Unassembled WGS sequence"/>
</dbReference>
<dbReference type="AlphaFoldDB" id="A0A2N7QF13"/>
<protein>
    <submittedName>
        <fullName evidence="2">Uncharacterized protein</fullName>
    </submittedName>
</protein>
<proteinExistence type="predicted"/>
<keyword evidence="1" id="KW-0175">Coiled coil</keyword>
<evidence type="ECO:0000313" key="2">
    <source>
        <dbReference type="EMBL" id="PMP97315.1"/>
    </source>
</evidence>
<comment type="caution">
    <text evidence="2">The sequence shown here is derived from an EMBL/GenBank/DDBJ whole genome shotgun (WGS) entry which is preliminary data.</text>
</comment>
<gene>
    <name evidence="2" type="ORF">C0169_03405</name>
</gene>
<evidence type="ECO:0000256" key="1">
    <source>
        <dbReference type="SAM" id="Coils"/>
    </source>
</evidence>
<accession>A0A2N7QF13</accession>
<name>A0A2N7QF13_9BACT</name>
<feature type="coiled-coil region" evidence="1">
    <location>
        <begin position="183"/>
        <end position="210"/>
    </location>
</feature>
<sequence>MKKENPLKILEGVSIEEIEDEIRKNIEENAKREVFKKECQLIDEKIEILKQELEFWKTTFGEDILPIIYITDWDLYEDPIDKIKFFNFNLGTAKTSSLKERSLFIRVEKEDMIFYYFPEKDLRIIYFPVSIEGSGRCPLSHNDYKEWGKGLKEDSSFYVEMRVKRFPKAVEDELDKIMKNFDWKNYQVHVEEIEKKIQELKEKYDELFEKSRYCEVFTNPKLKKLHEMSDSPVFAPWYQKLDPYDGYFGGINIRYIDFLEVLLEIKKDMEGNHEK</sequence>
<evidence type="ECO:0000313" key="3">
    <source>
        <dbReference type="Proteomes" id="UP000235619"/>
    </source>
</evidence>
<organism evidence="2 3">
    <name type="scientific">Thermodesulfobacterium geofontis</name>
    <dbReference type="NCBI Taxonomy" id="1295609"/>
    <lineage>
        <taxon>Bacteria</taxon>
        <taxon>Pseudomonadati</taxon>
        <taxon>Thermodesulfobacteriota</taxon>
        <taxon>Thermodesulfobacteria</taxon>
        <taxon>Thermodesulfobacteriales</taxon>
        <taxon>Thermodesulfobacteriaceae</taxon>
        <taxon>Thermodesulfobacterium</taxon>
    </lineage>
</organism>